<dbReference type="Proteomes" id="UP001151002">
    <property type="component" value="Unassembled WGS sequence"/>
</dbReference>
<dbReference type="Pfam" id="PF00294">
    <property type="entry name" value="PfkB"/>
    <property type="match status" value="1"/>
</dbReference>
<name>A0ABT4BBB9_9ACTN</name>
<evidence type="ECO:0000256" key="2">
    <source>
        <dbReference type="ARBA" id="ARBA00022679"/>
    </source>
</evidence>
<dbReference type="InterPro" id="IPR002173">
    <property type="entry name" value="Carboh/pur_kinase_PfkB_CS"/>
</dbReference>
<keyword evidence="3" id="KW-0547">Nucleotide-binding</keyword>
<dbReference type="InterPro" id="IPR011611">
    <property type="entry name" value="PfkB_dom"/>
</dbReference>
<comment type="caution">
    <text evidence="8">The sequence shown here is derived from an EMBL/GenBank/DDBJ whole genome shotgun (WGS) entry which is preliminary data.</text>
</comment>
<evidence type="ECO:0000313" key="8">
    <source>
        <dbReference type="EMBL" id="MCY1143110.1"/>
    </source>
</evidence>
<dbReference type="CDD" id="cd01164">
    <property type="entry name" value="FruK_PfkB_like"/>
    <property type="match status" value="1"/>
</dbReference>
<protein>
    <submittedName>
        <fullName evidence="8">1-phosphofructokinase family hexose kinase</fullName>
    </submittedName>
</protein>
<evidence type="ECO:0000256" key="1">
    <source>
        <dbReference type="ARBA" id="ARBA00010688"/>
    </source>
</evidence>
<feature type="domain" description="Carbohydrate kinase PfkB" evidence="7">
    <location>
        <begin position="11"/>
        <end position="276"/>
    </location>
</feature>
<feature type="compositionally biased region" description="Polar residues" evidence="6">
    <location>
        <begin position="348"/>
        <end position="367"/>
    </location>
</feature>
<dbReference type="RefSeq" id="WP_267567592.1">
    <property type="nucleotide sequence ID" value="NZ_JAPNTZ010000014.1"/>
</dbReference>
<accession>A0ABT4BBB9</accession>
<feature type="compositionally biased region" description="Basic and acidic residues" evidence="6">
    <location>
        <begin position="396"/>
        <end position="411"/>
    </location>
</feature>
<keyword evidence="9" id="KW-1185">Reference proteome</keyword>
<reference evidence="8" key="1">
    <citation type="submission" date="2022-11" db="EMBL/GenBank/DDBJ databases">
        <authorList>
            <person name="Somphong A."/>
            <person name="Phongsopitanun W."/>
        </authorList>
    </citation>
    <scope>NUCLEOTIDE SEQUENCE</scope>
    <source>
        <strain evidence="8">Pm04-4</strain>
    </source>
</reference>
<dbReference type="PROSITE" id="PS00584">
    <property type="entry name" value="PFKB_KINASES_2"/>
    <property type="match status" value="1"/>
</dbReference>
<dbReference type="PROSITE" id="PS00583">
    <property type="entry name" value="PFKB_KINASES_1"/>
    <property type="match status" value="1"/>
</dbReference>
<evidence type="ECO:0000313" key="9">
    <source>
        <dbReference type="Proteomes" id="UP001151002"/>
    </source>
</evidence>
<comment type="similarity">
    <text evidence="1">Belongs to the carbohydrate kinase PfkB family.</text>
</comment>
<keyword evidence="2" id="KW-0808">Transferase</keyword>
<dbReference type="InterPro" id="IPR029056">
    <property type="entry name" value="Ribokinase-like"/>
</dbReference>
<gene>
    <name evidence="8" type="ORF">OWR29_34375</name>
</gene>
<organism evidence="8 9">
    <name type="scientific">Paractinoplanes pyxinae</name>
    <dbReference type="NCBI Taxonomy" id="2997416"/>
    <lineage>
        <taxon>Bacteria</taxon>
        <taxon>Bacillati</taxon>
        <taxon>Actinomycetota</taxon>
        <taxon>Actinomycetes</taxon>
        <taxon>Micromonosporales</taxon>
        <taxon>Micromonosporaceae</taxon>
        <taxon>Paractinoplanes</taxon>
    </lineage>
</organism>
<evidence type="ECO:0000256" key="4">
    <source>
        <dbReference type="ARBA" id="ARBA00022777"/>
    </source>
</evidence>
<dbReference type="PANTHER" id="PTHR46566">
    <property type="entry name" value="1-PHOSPHOFRUCTOKINASE-RELATED"/>
    <property type="match status" value="1"/>
</dbReference>
<proteinExistence type="inferred from homology"/>
<dbReference type="InterPro" id="IPR017583">
    <property type="entry name" value="Tagatose/fructose_Pkinase"/>
</dbReference>
<dbReference type="NCBIfam" id="TIGR03168">
    <property type="entry name" value="1-PFK"/>
    <property type="match status" value="1"/>
</dbReference>
<dbReference type="PANTHER" id="PTHR46566:SF5">
    <property type="entry name" value="1-PHOSPHOFRUCTOKINASE"/>
    <property type="match status" value="1"/>
</dbReference>
<feature type="region of interest" description="Disordered" evidence="6">
    <location>
        <begin position="304"/>
        <end position="436"/>
    </location>
</feature>
<keyword evidence="5" id="KW-0067">ATP-binding</keyword>
<evidence type="ECO:0000256" key="6">
    <source>
        <dbReference type="SAM" id="MobiDB-lite"/>
    </source>
</evidence>
<evidence type="ECO:0000259" key="7">
    <source>
        <dbReference type="Pfam" id="PF00294"/>
    </source>
</evidence>
<keyword evidence="4" id="KW-0418">Kinase</keyword>
<evidence type="ECO:0000256" key="3">
    <source>
        <dbReference type="ARBA" id="ARBA00022741"/>
    </source>
</evidence>
<sequence length="436" mass="44139">MIVTVTLNPALDLTYGIDALVPHGTHRVASVAERAGGKGLNVARVLHTLGEPVLATGLLGGPTGARVSELLAAEGVAASFVPIAGETRRTVAVVDLHDATGFWEPGPTVSTAEWCRFIGHFQDLMRTARVVTLSGSLPPGLPFDTYAVLVRIAAAAGVPAILDTSGEALRHGLAASPAMAKPNANELPDLLADATPAGVRALTSGAVVVSRGPDGLQAITPDAVHVCAPRTALPGNPTGAGDACVAALARGLRDGTPWPPLLADAVALSAAAVAAPVAGAFDTVVYRRLLTELSADELEQRVSVAGASGNQPERRASAAGTSGNQPERRASVAGTSSSQPEQHAFVADTSSSQPEQHASVADTSGNQLERRDSVAGTSDNQPEQHASVVGSSSSQLERRDSVAGTSADRDPALSGTAAQPRAVASSPAAVERGSLC</sequence>
<dbReference type="SUPFAM" id="SSF53613">
    <property type="entry name" value="Ribokinase-like"/>
    <property type="match status" value="1"/>
</dbReference>
<dbReference type="Gene3D" id="3.40.1190.20">
    <property type="match status" value="1"/>
</dbReference>
<dbReference type="EMBL" id="JAPNTZ010000014">
    <property type="protein sequence ID" value="MCY1143110.1"/>
    <property type="molecule type" value="Genomic_DNA"/>
</dbReference>
<evidence type="ECO:0000256" key="5">
    <source>
        <dbReference type="ARBA" id="ARBA00022840"/>
    </source>
</evidence>
<feature type="compositionally biased region" description="Polar residues" evidence="6">
    <location>
        <begin position="375"/>
        <end position="395"/>
    </location>
</feature>